<dbReference type="AlphaFoldDB" id="A0ABD1F033"/>
<gene>
    <name evidence="1" type="ORF">ABEB36_005971</name>
</gene>
<comment type="caution">
    <text evidence="1">The sequence shown here is derived from an EMBL/GenBank/DDBJ whole genome shotgun (WGS) entry which is preliminary data.</text>
</comment>
<evidence type="ECO:0000313" key="1">
    <source>
        <dbReference type="EMBL" id="KAL1506646.1"/>
    </source>
</evidence>
<organism evidence="1 2">
    <name type="scientific">Hypothenemus hampei</name>
    <name type="common">Coffee berry borer</name>
    <dbReference type="NCBI Taxonomy" id="57062"/>
    <lineage>
        <taxon>Eukaryota</taxon>
        <taxon>Metazoa</taxon>
        <taxon>Ecdysozoa</taxon>
        <taxon>Arthropoda</taxon>
        <taxon>Hexapoda</taxon>
        <taxon>Insecta</taxon>
        <taxon>Pterygota</taxon>
        <taxon>Neoptera</taxon>
        <taxon>Endopterygota</taxon>
        <taxon>Coleoptera</taxon>
        <taxon>Polyphaga</taxon>
        <taxon>Cucujiformia</taxon>
        <taxon>Curculionidae</taxon>
        <taxon>Scolytinae</taxon>
        <taxon>Hypothenemus</taxon>
    </lineage>
</organism>
<accession>A0ABD1F033</accession>
<keyword evidence="2" id="KW-1185">Reference proteome</keyword>
<reference evidence="1 2" key="1">
    <citation type="submission" date="2024-05" db="EMBL/GenBank/DDBJ databases">
        <title>Genetic variation in Jamaican populations of the coffee berry borer (Hypothenemus hampei).</title>
        <authorList>
            <person name="Errbii M."/>
            <person name="Myrie A."/>
        </authorList>
    </citation>
    <scope>NUCLEOTIDE SEQUENCE [LARGE SCALE GENOMIC DNA]</scope>
    <source>
        <strain evidence="1">JA-Hopewell-2020-01-JO</strain>
        <tissue evidence="1">Whole body</tissue>
    </source>
</reference>
<protein>
    <submittedName>
        <fullName evidence="1">Uncharacterized protein</fullName>
    </submittedName>
</protein>
<dbReference type="Proteomes" id="UP001566132">
    <property type="component" value="Unassembled WGS sequence"/>
</dbReference>
<proteinExistence type="predicted"/>
<name>A0ABD1F033_HYPHA</name>
<sequence length="148" mass="17499">MSADSFHHQVETSLKKKKKFTTLMILSVDYGFFMWKDISSQYKIKKHNPKPYLKNMTELVATKGQHFLTYKTDFNQEDYYKLDFIKINAKKDNTVPLPKLRDRGIKSERKEAIIKNLLPLMPANRHAFWLNLAVNEEALDLRYSIDDL</sequence>
<evidence type="ECO:0000313" key="2">
    <source>
        <dbReference type="Proteomes" id="UP001566132"/>
    </source>
</evidence>
<dbReference type="EMBL" id="JBDJPC010000004">
    <property type="protein sequence ID" value="KAL1506646.1"/>
    <property type="molecule type" value="Genomic_DNA"/>
</dbReference>